<organism evidence="2 3">
    <name type="scientific">Mesorhizobium metallidurans STM 2683</name>
    <dbReference type="NCBI Taxonomy" id="1297569"/>
    <lineage>
        <taxon>Bacteria</taxon>
        <taxon>Pseudomonadati</taxon>
        <taxon>Pseudomonadota</taxon>
        <taxon>Alphaproteobacteria</taxon>
        <taxon>Hyphomicrobiales</taxon>
        <taxon>Phyllobacteriaceae</taxon>
        <taxon>Mesorhizobium</taxon>
    </lineage>
</organism>
<reference evidence="2 3" key="1">
    <citation type="submission" date="2013-02" db="EMBL/GenBank/DDBJ databases">
        <authorList>
            <person name="Genoscope - CEA"/>
        </authorList>
    </citation>
    <scope>NUCLEOTIDE SEQUENCE [LARGE SCALE GENOMIC DNA]</scope>
    <source>
        <strain evidence="2 3">STM 2683</strain>
    </source>
</reference>
<dbReference type="EMBL" id="CAUM01000124">
    <property type="protein sequence ID" value="CCV07434.1"/>
    <property type="molecule type" value="Genomic_DNA"/>
</dbReference>
<dbReference type="Proteomes" id="UP000012062">
    <property type="component" value="Unassembled WGS sequence"/>
</dbReference>
<comment type="caution">
    <text evidence="2">The sequence shown here is derived from an EMBL/GenBank/DDBJ whole genome shotgun (WGS) entry which is preliminary data.</text>
</comment>
<gene>
    <name evidence="2" type="ORF">MESS2_560037</name>
</gene>
<dbReference type="eggNOG" id="COG4233">
    <property type="taxonomic scope" value="Bacteria"/>
</dbReference>
<dbReference type="STRING" id="1297569.MESS2_560037"/>
<feature type="domain" description="Thiol:disulfide interchange protein DsbD N-terminal" evidence="1">
    <location>
        <begin position="43"/>
        <end position="80"/>
    </location>
</feature>
<name>M5ERI5_9HYPH</name>
<dbReference type="OrthoDB" id="9811036at2"/>
<keyword evidence="3" id="KW-1185">Reference proteome</keyword>
<protein>
    <recommendedName>
        <fullName evidence="1">Thiol:disulfide interchange protein DsbD N-terminal domain-containing protein</fullName>
    </recommendedName>
</protein>
<accession>M5ERI5</accession>
<sequence length="85" mass="9227">MQRVVHLSVIAILFLTVVLGGRSVAQLSVSAPATHASLVADIDAVQPGQTFWAALRLAPPDDWYTYWRNPGDAGLPTSLSWQPAW</sequence>
<evidence type="ECO:0000313" key="3">
    <source>
        <dbReference type="Proteomes" id="UP000012062"/>
    </source>
</evidence>
<dbReference type="AlphaFoldDB" id="M5ERI5"/>
<proteinExistence type="predicted"/>
<dbReference type="Pfam" id="PF11412">
    <property type="entry name" value="DsbD_N"/>
    <property type="match status" value="1"/>
</dbReference>
<evidence type="ECO:0000313" key="2">
    <source>
        <dbReference type="EMBL" id="CCV07434.1"/>
    </source>
</evidence>
<evidence type="ECO:0000259" key="1">
    <source>
        <dbReference type="Pfam" id="PF11412"/>
    </source>
</evidence>
<dbReference type="InterPro" id="IPR028250">
    <property type="entry name" value="DsbDN"/>
</dbReference>